<dbReference type="InterPro" id="IPR000150">
    <property type="entry name" value="Cof"/>
</dbReference>
<keyword evidence="2" id="KW-1185">Reference proteome</keyword>
<keyword evidence="1" id="KW-0378">Hydrolase</keyword>
<dbReference type="Gene3D" id="3.30.1240.10">
    <property type="match status" value="1"/>
</dbReference>
<dbReference type="Proteomes" id="UP001299235">
    <property type="component" value="Unassembled WGS sequence"/>
</dbReference>
<organism evidence="1 2">
    <name type="scientific">Hominisplanchenecus faecis</name>
    <dbReference type="NCBI Taxonomy" id="2885351"/>
    <lineage>
        <taxon>Bacteria</taxon>
        <taxon>Bacillati</taxon>
        <taxon>Bacillota</taxon>
        <taxon>Clostridia</taxon>
        <taxon>Lachnospirales</taxon>
        <taxon>Lachnospiraceae</taxon>
        <taxon>Hominisplanchenecus</taxon>
    </lineage>
</organism>
<protein>
    <submittedName>
        <fullName evidence="1">Cof-type HAD-IIB family hydrolase</fullName>
    </submittedName>
</protein>
<proteinExistence type="predicted"/>
<dbReference type="EMBL" id="JAJEQE010000053">
    <property type="protein sequence ID" value="MCC2150041.1"/>
    <property type="molecule type" value="Genomic_DNA"/>
</dbReference>
<dbReference type="PANTHER" id="PTHR10000:SF8">
    <property type="entry name" value="HAD SUPERFAMILY HYDROLASE-LIKE, TYPE 3"/>
    <property type="match status" value="1"/>
</dbReference>
<dbReference type="RefSeq" id="WP_173895807.1">
    <property type="nucleotide sequence ID" value="NZ_JAJEQE010000053.1"/>
</dbReference>
<dbReference type="SFLD" id="SFLDG01140">
    <property type="entry name" value="C2.B:_Phosphomannomutase_and_P"/>
    <property type="match status" value="1"/>
</dbReference>
<dbReference type="InterPro" id="IPR023214">
    <property type="entry name" value="HAD_sf"/>
</dbReference>
<sequence>MMKFRERFMMGEVPFDDIFSLTDKWNFSDEACTLREYLGLTAKEEDVWISDSDDALEELMEKEKNTKAVFLDLDGTLFTDEKTFSAGNCQAIEEALAAGHHIVISTGRPLASAIMQAKELGFTKKGCFVISFNGGEIYDMYRKKSIFKKPLAMPLVRRIFDEALQCGLHCQTYSDSEIVTEHDTEEVKRYSSIVKIPYKVVPDVTAFLKSEPVKVLVVNYENKEHLRDYLEKTADFADGKINRFFSSNEYLEHVAPGIDKGSAVRFLCEYTGIPLCNTIAAGDAENDISMIRAAHIGCAMRNAEEEVKQAADYITENDNNHDGVAEIIHKFVLK</sequence>
<evidence type="ECO:0000313" key="2">
    <source>
        <dbReference type="Proteomes" id="UP001299235"/>
    </source>
</evidence>
<dbReference type="SUPFAM" id="SSF56784">
    <property type="entry name" value="HAD-like"/>
    <property type="match status" value="1"/>
</dbReference>
<accession>A0ABS8EXW7</accession>
<dbReference type="PANTHER" id="PTHR10000">
    <property type="entry name" value="PHOSPHOSERINE PHOSPHATASE"/>
    <property type="match status" value="1"/>
</dbReference>
<name>A0ABS8EXW7_9FIRM</name>
<dbReference type="InterPro" id="IPR036412">
    <property type="entry name" value="HAD-like_sf"/>
</dbReference>
<dbReference type="NCBIfam" id="TIGR01484">
    <property type="entry name" value="HAD-SF-IIB"/>
    <property type="match status" value="1"/>
</dbReference>
<dbReference type="NCBIfam" id="TIGR00099">
    <property type="entry name" value="Cof-subfamily"/>
    <property type="match status" value="1"/>
</dbReference>
<evidence type="ECO:0000313" key="1">
    <source>
        <dbReference type="EMBL" id="MCC2150041.1"/>
    </source>
</evidence>
<dbReference type="Gene3D" id="3.40.50.1000">
    <property type="entry name" value="HAD superfamily/HAD-like"/>
    <property type="match status" value="1"/>
</dbReference>
<dbReference type="InterPro" id="IPR006379">
    <property type="entry name" value="HAD-SF_hydro_IIB"/>
</dbReference>
<dbReference type="SFLD" id="SFLDS00003">
    <property type="entry name" value="Haloacid_Dehalogenase"/>
    <property type="match status" value="1"/>
</dbReference>
<dbReference type="Pfam" id="PF08282">
    <property type="entry name" value="Hydrolase_3"/>
    <property type="match status" value="1"/>
</dbReference>
<reference evidence="1 2" key="1">
    <citation type="submission" date="2021-10" db="EMBL/GenBank/DDBJ databases">
        <title>Anaerobic single-cell dispensing facilitates the cultivation of human gut bacteria.</title>
        <authorList>
            <person name="Afrizal A."/>
        </authorList>
    </citation>
    <scope>NUCLEOTIDE SEQUENCE [LARGE SCALE GENOMIC DNA]</scope>
    <source>
        <strain evidence="1 2">CLA-AA-H246</strain>
    </source>
</reference>
<dbReference type="CDD" id="cd07516">
    <property type="entry name" value="HAD_Pase"/>
    <property type="match status" value="1"/>
</dbReference>
<gene>
    <name evidence="1" type="ORF">LKD42_12465</name>
</gene>
<dbReference type="GO" id="GO:0016787">
    <property type="term" value="F:hydrolase activity"/>
    <property type="evidence" value="ECO:0007669"/>
    <property type="project" value="UniProtKB-KW"/>
</dbReference>
<comment type="caution">
    <text evidence="1">The sequence shown here is derived from an EMBL/GenBank/DDBJ whole genome shotgun (WGS) entry which is preliminary data.</text>
</comment>